<feature type="transmembrane region" description="Helical" evidence="6">
    <location>
        <begin position="12"/>
        <end position="36"/>
    </location>
</feature>
<feature type="transmembrane region" description="Helical" evidence="6">
    <location>
        <begin position="173"/>
        <end position="193"/>
    </location>
</feature>
<accession>A0ABW8SKK5</accession>
<comment type="subcellular location">
    <subcellularLocation>
        <location evidence="1">Cell membrane</location>
        <topology evidence="1">Multi-pass membrane protein</topology>
    </subcellularLocation>
</comment>
<feature type="transmembrane region" description="Helical" evidence="6">
    <location>
        <begin position="415"/>
        <end position="441"/>
    </location>
</feature>
<feature type="transmembrane region" description="Helical" evidence="6">
    <location>
        <begin position="371"/>
        <end position="394"/>
    </location>
</feature>
<feature type="transmembrane region" description="Helical" evidence="6">
    <location>
        <begin position="137"/>
        <end position="161"/>
    </location>
</feature>
<evidence type="ECO:0000256" key="2">
    <source>
        <dbReference type="ARBA" id="ARBA00022448"/>
    </source>
</evidence>
<evidence type="ECO:0000256" key="1">
    <source>
        <dbReference type="ARBA" id="ARBA00004651"/>
    </source>
</evidence>
<feature type="transmembrane region" description="Helical" evidence="6">
    <location>
        <begin position="112"/>
        <end position="130"/>
    </location>
</feature>
<protein>
    <submittedName>
        <fullName evidence="8">MFS transporter</fullName>
    </submittedName>
</protein>
<feature type="transmembrane region" description="Helical" evidence="6">
    <location>
        <begin position="340"/>
        <end position="359"/>
    </location>
</feature>
<feature type="transmembrane region" description="Helical" evidence="6">
    <location>
        <begin position="235"/>
        <end position="252"/>
    </location>
</feature>
<dbReference type="InterPro" id="IPR020846">
    <property type="entry name" value="MFS_dom"/>
</dbReference>
<dbReference type="RefSeq" id="WP_406792678.1">
    <property type="nucleotide sequence ID" value="NZ_JBJHZX010000019.1"/>
</dbReference>
<dbReference type="InterPro" id="IPR011701">
    <property type="entry name" value="MFS"/>
</dbReference>
<evidence type="ECO:0000256" key="5">
    <source>
        <dbReference type="ARBA" id="ARBA00023136"/>
    </source>
</evidence>
<sequence>MQEENMNSNRRTFALVILLFGAFMDILDTMIINIAIPSIQSSLQASSSAVEWTVNAYILGLALIIITGGRLGDILGRKKMFMLGIAGFTIASAFSGLAVTINILIFSRAIQGIMAAIMVPQVLSYIQVLFAPKERAVALGAYGGVSGFATVGGPLLAAFLIKINLLQLGWRTIFLINIPVGVFIFIAAALVLGESKSIKPLRVDIPGTLMVMASLIMLLYPLIQGNSLGWPVWTYISMVASLMVAIFFIVYERHRTKLNKSPLMALNLFQFKSFIGGVSVFTSFMIAMSGYFLVFTFYLQMGLHFTPLHAALTALPFSFMVPVMAGFSVTKLAPRHGRKVVVLGLILCALGLAGVELVMHGAGTSLSNWQLIPVLLMGGGGMGMVVAPITDFSISQVPQQDAGSASGVLNMMQQVGSSIGIAILGTIFFNSIGSSFGISGFAVGVRYAIWSAVGILLLTIPFVFLLPKNIHQHTESL</sequence>
<dbReference type="CDD" id="cd17321">
    <property type="entry name" value="MFS_MMR_MDR_like"/>
    <property type="match status" value="1"/>
</dbReference>
<feature type="domain" description="Major facilitator superfamily (MFS) profile" evidence="7">
    <location>
        <begin position="14"/>
        <end position="471"/>
    </location>
</feature>
<dbReference type="PROSITE" id="PS50850">
    <property type="entry name" value="MFS"/>
    <property type="match status" value="1"/>
</dbReference>
<organism evidence="8 9">
    <name type="scientific">Candidatus Clostridium eludens</name>
    <dbReference type="NCBI Taxonomy" id="3381663"/>
    <lineage>
        <taxon>Bacteria</taxon>
        <taxon>Bacillati</taxon>
        <taxon>Bacillota</taxon>
        <taxon>Clostridia</taxon>
        <taxon>Eubacteriales</taxon>
        <taxon>Clostridiaceae</taxon>
        <taxon>Clostridium</taxon>
    </lineage>
</organism>
<name>A0ABW8SKK5_9CLOT</name>
<dbReference type="PANTHER" id="PTHR42718">
    <property type="entry name" value="MAJOR FACILITATOR SUPERFAMILY MULTIDRUG TRANSPORTER MFSC"/>
    <property type="match status" value="1"/>
</dbReference>
<dbReference type="InterPro" id="IPR036259">
    <property type="entry name" value="MFS_trans_sf"/>
</dbReference>
<dbReference type="Gene3D" id="1.20.1720.10">
    <property type="entry name" value="Multidrug resistance protein D"/>
    <property type="match status" value="1"/>
</dbReference>
<feature type="transmembrane region" description="Helical" evidence="6">
    <location>
        <begin position="310"/>
        <end position="328"/>
    </location>
</feature>
<evidence type="ECO:0000256" key="6">
    <source>
        <dbReference type="SAM" id="Phobius"/>
    </source>
</evidence>
<dbReference type="Proteomes" id="UP001623660">
    <property type="component" value="Unassembled WGS sequence"/>
</dbReference>
<feature type="transmembrane region" description="Helical" evidence="6">
    <location>
        <begin position="273"/>
        <end position="298"/>
    </location>
</feature>
<feature type="transmembrane region" description="Helical" evidence="6">
    <location>
        <begin position="205"/>
        <end position="223"/>
    </location>
</feature>
<evidence type="ECO:0000259" key="7">
    <source>
        <dbReference type="PROSITE" id="PS50850"/>
    </source>
</evidence>
<comment type="caution">
    <text evidence="8">The sequence shown here is derived from an EMBL/GenBank/DDBJ whole genome shotgun (WGS) entry which is preliminary data.</text>
</comment>
<feature type="transmembrane region" description="Helical" evidence="6">
    <location>
        <begin position="56"/>
        <end position="76"/>
    </location>
</feature>
<feature type="transmembrane region" description="Helical" evidence="6">
    <location>
        <begin position="83"/>
        <end position="106"/>
    </location>
</feature>
<keyword evidence="4 6" id="KW-1133">Transmembrane helix</keyword>
<keyword evidence="3 6" id="KW-0812">Transmembrane</keyword>
<evidence type="ECO:0000313" key="9">
    <source>
        <dbReference type="Proteomes" id="UP001623660"/>
    </source>
</evidence>
<keyword evidence="9" id="KW-1185">Reference proteome</keyword>
<dbReference type="SUPFAM" id="SSF103473">
    <property type="entry name" value="MFS general substrate transporter"/>
    <property type="match status" value="1"/>
</dbReference>
<reference evidence="8 9" key="1">
    <citation type="submission" date="2024-11" db="EMBL/GenBank/DDBJ databases">
        <authorList>
            <person name="Heng Y.C."/>
            <person name="Lim A.C.H."/>
            <person name="Lee J.K.Y."/>
            <person name="Kittelmann S."/>
        </authorList>
    </citation>
    <scope>NUCLEOTIDE SEQUENCE [LARGE SCALE GENOMIC DNA]</scope>
    <source>
        <strain evidence="8 9">WILCCON 0269</strain>
    </source>
</reference>
<evidence type="ECO:0000313" key="8">
    <source>
        <dbReference type="EMBL" id="MFL0196567.1"/>
    </source>
</evidence>
<gene>
    <name evidence="8" type="ORF">ACJDU8_13520</name>
</gene>
<proteinExistence type="predicted"/>
<dbReference type="Gene3D" id="1.20.1250.20">
    <property type="entry name" value="MFS general substrate transporter like domains"/>
    <property type="match status" value="1"/>
</dbReference>
<keyword evidence="2" id="KW-0813">Transport</keyword>
<feature type="transmembrane region" description="Helical" evidence="6">
    <location>
        <begin position="447"/>
        <end position="466"/>
    </location>
</feature>
<dbReference type="PANTHER" id="PTHR42718:SF39">
    <property type="entry name" value="ACTINORHODIN TRANSPORTER-RELATED"/>
    <property type="match status" value="1"/>
</dbReference>
<evidence type="ECO:0000256" key="4">
    <source>
        <dbReference type="ARBA" id="ARBA00022989"/>
    </source>
</evidence>
<dbReference type="EMBL" id="JBJHZX010000019">
    <property type="protein sequence ID" value="MFL0196567.1"/>
    <property type="molecule type" value="Genomic_DNA"/>
</dbReference>
<evidence type="ECO:0000256" key="3">
    <source>
        <dbReference type="ARBA" id="ARBA00022692"/>
    </source>
</evidence>
<dbReference type="Pfam" id="PF07690">
    <property type="entry name" value="MFS_1"/>
    <property type="match status" value="2"/>
</dbReference>
<keyword evidence="5 6" id="KW-0472">Membrane</keyword>